<evidence type="ECO:0000256" key="1">
    <source>
        <dbReference type="SAM" id="MobiDB-lite"/>
    </source>
</evidence>
<keyword evidence="4" id="KW-1185">Reference proteome</keyword>
<proteinExistence type="predicted"/>
<evidence type="ECO:0000256" key="2">
    <source>
        <dbReference type="SAM" id="Phobius"/>
    </source>
</evidence>
<keyword evidence="2" id="KW-0812">Transmembrane</keyword>
<keyword evidence="2" id="KW-1133">Transmembrane helix</keyword>
<dbReference type="EMBL" id="BJLQ01000018">
    <property type="protein sequence ID" value="GEA84665.1"/>
    <property type="molecule type" value="Genomic_DNA"/>
</dbReference>
<protein>
    <submittedName>
        <fullName evidence="3">Uncharacterized protein</fullName>
    </submittedName>
</protein>
<dbReference type="Proteomes" id="UP000320461">
    <property type="component" value="Unassembled WGS sequence"/>
</dbReference>
<sequence>MMVEPNESRTPTTQIGSIDAHEEPPKRRRRISIAASAILAIVGVTAWLVFRTVPGGPLEGSDNTGVIVDGFPADTWVTFGLQDLTNPSDKDITVEHIEVLFGEIPLQIADPIDAIGPERVLQRGSNLFDVAPGWPRAAGKPVEGMAIRAGDDIGLELYIGVKVPDAQSGIGTLAGVRVTYRAGWLRYAKTFRTGLTICPQGDAAKCDSYEPPTIG</sequence>
<reference evidence="3 4" key="1">
    <citation type="submission" date="2019-06" db="EMBL/GenBank/DDBJ databases">
        <title>Whole genome shotgun sequence of Cellulomonas gelida NBRC 3748.</title>
        <authorList>
            <person name="Hosoyama A."/>
            <person name="Uohara A."/>
            <person name="Ohji S."/>
            <person name="Ichikawa N."/>
        </authorList>
    </citation>
    <scope>NUCLEOTIDE SEQUENCE [LARGE SCALE GENOMIC DNA]</scope>
    <source>
        <strain evidence="3 4">NBRC 3748</strain>
    </source>
</reference>
<accession>A0A4Y3KND9</accession>
<evidence type="ECO:0000313" key="3">
    <source>
        <dbReference type="EMBL" id="GEA84665.1"/>
    </source>
</evidence>
<dbReference type="AlphaFoldDB" id="A0A4Y3KND9"/>
<organism evidence="3 4">
    <name type="scientific">Cellulomonas gelida</name>
    <dbReference type="NCBI Taxonomy" id="1712"/>
    <lineage>
        <taxon>Bacteria</taxon>
        <taxon>Bacillati</taxon>
        <taxon>Actinomycetota</taxon>
        <taxon>Actinomycetes</taxon>
        <taxon>Micrococcales</taxon>
        <taxon>Cellulomonadaceae</taxon>
        <taxon>Cellulomonas</taxon>
    </lineage>
</organism>
<dbReference type="RefSeq" id="WP_141370546.1">
    <property type="nucleotide sequence ID" value="NZ_BJLQ01000018.1"/>
</dbReference>
<feature type="region of interest" description="Disordered" evidence="1">
    <location>
        <begin position="1"/>
        <end position="26"/>
    </location>
</feature>
<comment type="caution">
    <text evidence="3">The sequence shown here is derived from an EMBL/GenBank/DDBJ whole genome shotgun (WGS) entry which is preliminary data.</text>
</comment>
<name>A0A4Y3KND9_9CELL</name>
<gene>
    <name evidence="3" type="ORF">CGE01nite_19160</name>
</gene>
<evidence type="ECO:0000313" key="4">
    <source>
        <dbReference type="Proteomes" id="UP000320461"/>
    </source>
</evidence>
<keyword evidence="2" id="KW-0472">Membrane</keyword>
<feature type="transmembrane region" description="Helical" evidence="2">
    <location>
        <begin position="31"/>
        <end position="50"/>
    </location>
</feature>